<gene>
    <name evidence="1" type="ORF">D3875_01745</name>
</gene>
<evidence type="ECO:0000313" key="2">
    <source>
        <dbReference type="Proteomes" id="UP000286287"/>
    </source>
</evidence>
<organism evidence="1 2">
    <name type="scientific">Deinococcus cavernae</name>
    <dbReference type="NCBI Taxonomy" id="2320857"/>
    <lineage>
        <taxon>Bacteria</taxon>
        <taxon>Thermotogati</taxon>
        <taxon>Deinococcota</taxon>
        <taxon>Deinococci</taxon>
        <taxon>Deinococcales</taxon>
        <taxon>Deinococcaceae</taxon>
        <taxon>Deinococcus</taxon>
    </lineage>
</organism>
<keyword evidence="2" id="KW-1185">Reference proteome</keyword>
<accession>A0A418VGT8</accession>
<dbReference type="EMBL" id="QYUJ01000006">
    <property type="protein sequence ID" value="RJF75252.1"/>
    <property type="molecule type" value="Genomic_DNA"/>
</dbReference>
<comment type="caution">
    <text evidence="1">The sequence shown here is derived from an EMBL/GenBank/DDBJ whole genome shotgun (WGS) entry which is preliminary data.</text>
</comment>
<proteinExistence type="predicted"/>
<dbReference type="Proteomes" id="UP000286287">
    <property type="component" value="Unassembled WGS sequence"/>
</dbReference>
<dbReference type="AlphaFoldDB" id="A0A418VGT8"/>
<reference evidence="1 2" key="1">
    <citation type="submission" date="2018-09" db="EMBL/GenBank/DDBJ databases">
        <authorList>
            <person name="Zhu H."/>
        </authorList>
    </citation>
    <scope>NUCLEOTIDE SEQUENCE [LARGE SCALE GENOMIC DNA]</scope>
    <source>
        <strain evidence="1 2">K2S05-167</strain>
    </source>
</reference>
<protein>
    <recommendedName>
        <fullName evidence="3">PRC-barrel domain-containing protein</fullName>
    </recommendedName>
</protein>
<dbReference type="RefSeq" id="WP_119760514.1">
    <property type="nucleotide sequence ID" value="NZ_QYUJ01000006.1"/>
</dbReference>
<evidence type="ECO:0008006" key="3">
    <source>
        <dbReference type="Google" id="ProtNLM"/>
    </source>
</evidence>
<name>A0A418VGT8_9DEIO</name>
<sequence length="188" mass="20016">MPDQTSSESTVWASELMGALVRTDEGGQVARVTGLVMFPPHGVVALQVQPVGAAEPPHTHGQARVLLFDAALGYVPGEVRVASADDVVPAFKLPTLLSRLSSTTLPQLGSPVRTTGGKQVGFLWDVCVDRFTGELRQYRIGSTWIPDPGDRGVLISSRLWSCTAGELTMPEEDAALVLDLLGQLSRPA</sequence>
<evidence type="ECO:0000313" key="1">
    <source>
        <dbReference type="EMBL" id="RJF75252.1"/>
    </source>
</evidence>